<dbReference type="EMBL" id="NHSJ01000073">
    <property type="protein sequence ID" value="PPQ30741.1"/>
    <property type="molecule type" value="Genomic_DNA"/>
</dbReference>
<dbReference type="AlphaFoldDB" id="A0A2S6N815"/>
<sequence>MHVDVATESARLESSLGAVECVASPSGAELFAGRRVLFTLSKNNKLSWIQDWIRYHRDNHGADALLLYDNGSTDYDVHALAQAIAEVGGLKASAIVEWPFKYGPLGGGDRPWDSDFCQSGMLEHARWRFLARARSALNCDIDELVVGPGSIFAAAESSPLGAITCQGHWLYGISGGGLDTPPQERARHRDYFVAEKPNMQFGVIPKHPNSCRRKWAVAPARCPERAQWRTHRFAGWFARNVPSLFYSFRHLHPINTNWWYGRDRVLTFDPDRHCIDGKFKACLDAVAWDE</sequence>
<accession>A0A2S6N815</accession>
<name>A0A2S6N815_9HYPH</name>
<evidence type="ECO:0008006" key="3">
    <source>
        <dbReference type="Google" id="ProtNLM"/>
    </source>
</evidence>
<evidence type="ECO:0000313" key="1">
    <source>
        <dbReference type="EMBL" id="PPQ30741.1"/>
    </source>
</evidence>
<gene>
    <name evidence="1" type="ORF">CCR94_11815</name>
</gene>
<organism evidence="1 2">
    <name type="scientific">Rhodoblastus sphagnicola</name>
    <dbReference type="NCBI Taxonomy" id="333368"/>
    <lineage>
        <taxon>Bacteria</taxon>
        <taxon>Pseudomonadati</taxon>
        <taxon>Pseudomonadota</taxon>
        <taxon>Alphaproteobacteria</taxon>
        <taxon>Hyphomicrobiales</taxon>
        <taxon>Rhodoblastaceae</taxon>
        <taxon>Rhodoblastus</taxon>
    </lineage>
</organism>
<evidence type="ECO:0000313" key="2">
    <source>
        <dbReference type="Proteomes" id="UP000239089"/>
    </source>
</evidence>
<proteinExistence type="predicted"/>
<comment type="caution">
    <text evidence="1">The sequence shown here is derived from an EMBL/GenBank/DDBJ whole genome shotgun (WGS) entry which is preliminary data.</text>
</comment>
<reference evidence="1 2" key="1">
    <citation type="journal article" date="2018" name="Arch. Microbiol.">
        <title>New insights into the metabolic potential of the phototrophic purple bacterium Rhodopila globiformis DSM 161(T) from its draft genome sequence and evidence for a vanadium-dependent nitrogenase.</title>
        <authorList>
            <person name="Imhoff J.F."/>
            <person name="Rahn T."/>
            <person name="Kunzel S."/>
            <person name="Neulinger S.C."/>
        </authorList>
    </citation>
    <scope>NUCLEOTIDE SEQUENCE [LARGE SCALE GENOMIC DNA]</scope>
    <source>
        <strain evidence="1 2">DSM 16996</strain>
    </source>
</reference>
<protein>
    <recommendedName>
        <fullName evidence="3">Glycosyltransferase 2-like domain-containing protein</fullName>
    </recommendedName>
</protein>
<dbReference type="Proteomes" id="UP000239089">
    <property type="component" value="Unassembled WGS sequence"/>
</dbReference>
<keyword evidence="2" id="KW-1185">Reference proteome</keyword>